<organism evidence="3 4">
    <name type="scientific">Phytophthora oleae</name>
    <dbReference type="NCBI Taxonomy" id="2107226"/>
    <lineage>
        <taxon>Eukaryota</taxon>
        <taxon>Sar</taxon>
        <taxon>Stramenopiles</taxon>
        <taxon>Oomycota</taxon>
        <taxon>Peronosporomycetes</taxon>
        <taxon>Peronosporales</taxon>
        <taxon>Peronosporaceae</taxon>
        <taxon>Phytophthora</taxon>
    </lineage>
</organism>
<accession>A0ABD3FEH8</accession>
<dbReference type="EMBL" id="JBIMZQ010000025">
    <property type="protein sequence ID" value="KAL3663910.1"/>
    <property type="molecule type" value="Genomic_DNA"/>
</dbReference>
<dbReference type="InterPro" id="IPR052086">
    <property type="entry name" value="Mannan_Polymerase_Subunit"/>
</dbReference>
<keyword evidence="2" id="KW-0472">Membrane</keyword>
<comment type="similarity">
    <text evidence="1">Belongs to the ANP1/MMN9/VAN1 family.</text>
</comment>
<dbReference type="InterPro" id="IPR029044">
    <property type="entry name" value="Nucleotide-diphossugar_trans"/>
</dbReference>
<dbReference type="AlphaFoldDB" id="A0ABD3FEH8"/>
<evidence type="ECO:0000313" key="4">
    <source>
        <dbReference type="Proteomes" id="UP001632037"/>
    </source>
</evidence>
<keyword evidence="4" id="KW-1185">Reference proteome</keyword>
<dbReference type="Pfam" id="PF03452">
    <property type="entry name" value="Anp1"/>
    <property type="match status" value="2"/>
</dbReference>
<dbReference type="PANTHER" id="PTHR43083:SF6">
    <property type="entry name" value="MANNAN POLYMERASE COMPLEXES SUBUNIT MNN9"/>
    <property type="match status" value="1"/>
</dbReference>
<dbReference type="Proteomes" id="UP001632037">
    <property type="component" value="Unassembled WGS sequence"/>
</dbReference>
<reference evidence="3 4" key="1">
    <citation type="submission" date="2024-09" db="EMBL/GenBank/DDBJ databases">
        <title>Genome sequencing and assembly of Phytophthora oleae, isolate VK10A, causative agent of rot of olive drupes.</title>
        <authorList>
            <person name="Conti Taguali S."/>
            <person name="Riolo M."/>
            <person name="La Spada F."/>
            <person name="Cacciola S.O."/>
            <person name="Dionisio G."/>
        </authorList>
    </citation>
    <scope>NUCLEOTIDE SEQUENCE [LARGE SCALE GENOMIC DNA]</scope>
    <source>
        <strain evidence="3 4">VK10A</strain>
    </source>
</reference>
<dbReference type="SUPFAM" id="SSF53448">
    <property type="entry name" value="Nucleotide-diphospho-sugar transferases"/>
    <property type="match status" value="1"/>
</dbReference>
<dbReference type="PANTHER" id="PTHR43083">
    <property type="entry name" value="MANNAN POLYMERASE II"/>
    <property type="match status" value="1"/>
</dbReference>
<sequence>MRPVQEAYLRWHKWRLKKGRKSLQRTVAITLVAVSLLFIGIRIVVVPPTSFFREPSEIVLPPPTSVLHPSTPVVPALSTKIPFATKKTDSLFPEYLESFPQHGKDEPGVHYRLENTRMLNQPGSREEDSLLFIVVFNDADSWGSNRSVNDYFQLLNSMDFPKEKLSVALLTSSMDEFLKVKKIFRREIQNYARLSVIFRNDFSQEGLTRNNRHLDHLQLQRRRMLARYRNYALLSFLETWHQHVIWLDADIVDVPPHLPLKMIQSGLDIVTPICMRKFNHETNEGYDYDLNAWVGHRKVRLSTSEDFVPGPLSSRNMHDLQGEGQDVVPLDSVGGTMIYIRADIHRQGVVFPHHYIIGSEWGREGYDGIETEGLCYSAHFLGYKCWGMPNELIYHDV</sequence>
<feature type="transmembrane region" description="Helical" evidence="2">
    <location>
        <begin position="23"/>
        <end position="45"/>
    </location>
</feature>
<gene>
    <name evidence="3" type="ORF">V7S43_010799</name>
</gene>
<comment type="caution">
    <text evidence="3">The sequence shown here is derived from an EMBL/GenBank/DDBJ whole genome shotgun (WGS) entry which is preliminary data.</text>
</comment>
<name>A0ABD3FEH8_9STRA</name>
<keyword evidence="2" id="KW-0812">Transmembrane</keyword>
<proteinExistence type="inferred from homology"/>
<dbReference type="Gene3D" id="3.90.550.10">
    <property type="entry name" value="Spore Coat Polysaccharide Biosynthesis Protein SpsA, Chain A"/>
    <property type="match status" value="1"/>
</dbReference>
<evidence type="ECO:0000313" key="3">
    <source>
        <dbReference type="EMBL" id="KAL3663910.1"/>
    </source>
</evidence>
<protein>
    <submittedName>
        <fullName evidence="3">Uncharacterized protein</fullName>
    </submittedName>
</protein>
<evidence type="ECO:0000256" key="2">
    <source>
        <dbReference type="SAM" id="Phobius"/>
    </source>
</evidence>
<evidence type="ECO:0000256" key="1">
    <source>
        <dbReference type="ARBA" id="ARBA00037964"/>
    </source>
</evidence>
<keyword evidence="2" id="KW-1133">Transmembrane helix</keyword>